<evidence type="ECO:0000256" key="1">
    <source>
        <dbReference type="SAM" id="SignalP"/>
    </source>
</evidence>
<sequence>MYHTHHRAFVQPLVMVRLIVCDLLEPLLRKNAVPWCLHVAPRWSAGVPDSQRLNGRLACYNINHAIPLEKQSSDVSVNLFT</sequence>
<comment type="caution">
    <text evidence="2">The sequence shown here is derived from an EMBL/GenBank/DDBJ whole genome shotgun (WGS) entry which is preliminary data.</text>
</comment>
<evidence type="ECO:0000313" key="2">
    <source>
        <dbReference type="EMBL" id="KAF5404990.1"/>
    </source>
</evidence>
<evidence type="ECO:0008006" key="4">
    <source>
        <dbReference type="Google" id="ProtNLM"/>
    </source>
</evidence>
<keyword evidence="1" id="KW-0732">Signal</keyword>
<name>A0A8J4T5H6_9TREM</name>
<feature type="chain" id="PRO_5035166872" description="Secreted protein" evidence="1">
    <location>
        <begin position="22"/>
        <end position="81"/>
    </location>
</feature>
<dbReference type="AlphaFoldDB" id="A0A8J4T5H6"/>
<evidence type="ECO:0000313" key="3">
    <source>
        <dbReference type="Proteomes" id="UP000748531"/>
    </source>
</evidence>
<dbReference type="EMBL" id="LUCH01000498">
    <property type="protein sequence ID" value="KAF5404990.1"/>
    <property type="molecule type" value="Genomic_DNA"/>
</dbReference>
<dbReference type="Proteomes" id="UP000748531">
    <property type="component" value="Unassembled WGS sequence"/>
</dbReference>
<feature type="signal peptide" evidence="1">
    <location>
        <begin position="1"/>
        <end position="21"/>
    </location>
</feature>
<gene>
    <name evidence="2" type="ORF">PHET_01607</name>
</gene>
<reference evidence="2" key="1">
    <citation type="submission" date="2019-05" db="EMBL/GenBank/DDBJ databases">
        <title>Annotation for the trematode Paragonimus heterotremus.</title>
        <authorList>
            <person name="Choi Y.-J."/>
        </authorList>
    </citation>
    <scope>NUCLEOTIDE SEQUENCE</scope>
    <source>
        <strain evidence="2">LC</strain>
    </source>
</reference>
<organism evidence="2 3">
    <name type="scientific">Paragonimus heterotremus</name>
    <dbReference type="NCBI Taxonomy" id="100268"/>
    <lineage>
        <taxon>Eukaryota</taxon>
        <taxon>Metazoa</taxon>
        <taxon>Spiralia</taxon>
        <taxon>Lophotrochozoa</taxon>
        <taxon>Platyhelminthes</taxon>
        <taxon>Trematoda</taxon>
        <taxon>Digenea</taxon>
        <taxon>Plagiorchiida</taxon>
        <taxon>Troglotremata</taxon>
        <taxon>Troglotrematidae</taxon>
        <taxon>Paragonimus</taxon>
    </lineage>
</organism>
<proteinExistence type="predicted"/>
<protein>
    <recommendedName>
        <fullName evidence="4">Secreted protein</fullName>
    </recommendedName>
</protein>
<accession>A0A8J4T5H6</accession>
<keyword evidence="3" id="KW-1185">Reference proteome</keyword>